<proteinExistence type="predicted"/>
<feature type="region of interest" description="Disordered" evidence="1">
    <location>
        <begin position="169"/>
        <end position="202"/>
    </location>
</feature>
<dbReference type="PANTHER" id="PTHR13609">
    <property type="entry name" value="UBIQUITIN DOMAIN CONTAINING 1 PROTEIN-RELATED"/>
    <property type="match status" value="1"/>
</dbReference>
<feature type="compositionally biased region" description="Low complexity" evidence="1">
    <location>
        <begin position="17"/>
        <end position="30"/>
    </location>
</feature>
<dbReference type="SUPFAM" id="SSF54236">
    <property type="entry name" value="Ubiquitin-like"/>
    <property type="match status" value="1"/>
</dbReference>
<reference evidence="3 4" key="1">
    <citation type="submission" date="2024-06" db="EMBL/GenBank/DDBJ databases">
        <title>Complete genome of Phlyctema vagabunda strain 19-DSS-EL-015.</title>
        <authorList>
            <person name="Fiorenzani C."/>
        </authorList>
    </citation>
    <scope>NUCLEOTIDE SEQUENCE [LARGE SCALE GENOMIC DNA]</scope>
    <source>
        <strain evidence="3 4">19-DSS-EL-015</strain>
    </source>
</reference>
<sequence>MGCCVSTSSPYPTHEPSSSSRAITSTQSQSHAALPRPSTHASTHSNRPITEQPQPLDIRPSKPLRLHVWTSTSRTWTRAELDRERIEFFETRVTGRPEIWLTIQAALQVLWQGNEEGEADGGLGTAQMMFEAAGITLPTGDLANGVYDGSGERYNMPEHIVADPENLVVASQTQSRSDDGTDKSGPEELNEDEVLRRREEKGKEVVNPQDLIKVRARLSDGRGQDMVLVIGKNDSVRLLTRRILEDGLFPPGRSIKIAYMGKILEGNRSLISQGWKEGHVVNAMVFG</sequence>
<dbReference type="InterPro" id="IPR032752">
    <property type="entry name" value="DC-UbP/UBTD2_N"/>
</dbReference>
<accession>A0ABR4PBW1</accession>
<evidence type="ECO:0000313" key="3">
    <source>
        <dbReference type="EMBL" id="KAL3420798.1"/>
    </source>
</evidence>
<name>A0ABR4PBW1_9HELO</name>
<dbReference type="EMBL" id="JBFCZG010000006">
    <property type="protein sequence ID" value="KAL3420798.1"/>
    <property type="molecule type" value="Genomic_DNA"/>
</dbReference>
<feature type="compositionally biased region" description="Basic and acidic residues" evidence="1">
    <location>
        <begin position="176"/>
        <end position="186"/>
    </location>
</feature>
<gene>
    <name evidence="3" type="ORF">PVAG01_07243</name>
</gene>
<feature type="domain" description="Ubiquitin-like" evidence="2">
    <location>
        <begin position="212"/>
        <end position="285"/>
    </location>
</feature>
<dbReference type="Pfam" id="PF16455">
    <property type="entry name" value="UBD"/>
    <property type="match status" value="1"/>
</dbReference>
<organism evidence="3 4">
    <name type="scientific">Phlyctema vagabunda</name>
    <dbReference type="NCBI Taxonomy" id="108571"/>
    <lineage>
        <taxon>Eukaryota</taxon>
        <taxon>Fungi</taxon>
        <taxon>Dikarya</taxon>
        <taxon>Ascomycota</taxon>
        <taxon>Pezizomycotina</taxon>
        <taxon>Leotiomycetes</taxon>
        <taxon>Helotiales</taxon>
        <taxon>Dermateaceae</taxon>
        <taxon>Phlyctema</taxon>
    </lineage>
</organism>
<evidence type="ECO:0000256" key="1">
    <source>
        <dbReference type="SAM" id="MobiDB-lite"/>
    </source>
</evidence>
<dbReference type="Proteomes" id="UP001629113">
    <property type="component" value="Unassembled WGS sequence"/>
</dbReference>
<evidence type="ECO:0000313" key="4">
    <source>
        <dbReference type="Proteomes" id="UP001629113"/>
    </source>
</evidence>
<comment type="caution">
    <text evidence="3">The sequence shown here is derived from an EMBL/GenBank/DDBJ whole genome shotgun (WGS) entry which is preliminary data.</text>
</comment>
<protein>
    <submittedName>
        <fullName evidence="3">Ubiquitin domain-containing protein 2</fullName>
    </submittedName>
</protein>
<dbReference type="Gene3D" id="1.20.225.20">
    <property type="entry name" value="Ub domain-containing protein, DC-UbP/UBTD2, N-terminal domain"/>
    <property type="match status" value="1"/>
</dbReference>
<dbReference type="CDD" id="cd17039">
    <property type="entry name" value="Ubl_ubiquitin_like"/>
    <property type="match status" value="1"/>
</dbReference>
<dbReference type="InterPro" id="IPR039869">
    <property type="entry name" value="UBTD1/2"/>
</dbReference>
<feature type="compositionally biased region" description="Basic and acidic residues" evidence="1">
    <location>
        <begin position="193"/>
        <end position="202"/>
    </location>
</feature>
<evidence type="ECO:0000259" key="2">
    <source>
        <dbReference type="PROSITE" id="PS50053"/>
    </source>
</evidence>
<dbReference type="InterPro" id="IPR038169">
    <property type="entry name" value="DC-UbP/UBTD2_N_sf"/>
</dbReference>
<dbReference type="PROSITE" id="PS50053">
    <property type="entry name" value="UBIQUITIN_2"/>
    <property type="match status" value="1"/>
</dbReference>
<keyword evidence="4" id="KW-1185">Reference proteome</keyword>
<feature type="compositionally biased region" description="Polar residues" evidence="1">
    <location>
        <begin position="39"/>
        <end position="53"/>
    </location>
</feature>
<feature type="region of interest" description="Disordered" evidence="1">
    <location>
        <begin position="1"/>
        <end position="59"/>
    </location>
</feature>
<dbReference type="InterPro" id="IPR029071">
    <property type="entry name" value="Ubiquitin-like_domsf"/>
</dbReference>
<dbReference type="InterPro" id="IPR000626">
    <property type="entry name" value="Ubiquitin-like_dom"/>
</dbReference>
<feature type="compositionally biased region" description="Polar residues" evidence="1">
    <location>
        <begin position="1"/>
        <end position="11"/>
    </location>
</feature>